<protein>
    <submittedName>
        <fullName evidence="2">Uncharacterized protein</fullName>
    </submittedName>
</protein>
<dbReference type="EMBL" id="BIMN01000004">
    <property type="protein sequence ID" value="GCE63818.1"/>
    <property type="molecule type" value="Genomic_DNA"/>
</dbReference>
<feature type="compositionally biased region" description="Basic and acidic residues" evidence="1">
    <location>
        <begin position="80"/>
        <end position="109"/>
    </location>
</feature>
<gene>
    <name evidence="2" type="ORF">MHSWG343_08250</name>
</gene>
<feature type="compositionally biased region" description="Basic and acidic residues" evidence="1">
    <location>
        <begin position="116"/>
        <end position="125"/>
    </location>
</feature>
<comment type="caution">
    <text evidence="2">The sequence shown here is derived from an EMBL/GenBank/DDBJ whole genome shotgun (WGS) entry which is preliminary data.</text>
</comment>
<dbReference type="RefSeq" id="WP_216083268.1">
    <property type="nucleotide sequence ID" value="NZ_CACTIB010000020.1"/>
</dbReference>
<evidence type="ECO:0000313" key="2">
    <source>
        <dbReference type="EMBL" id="GCE63818.1"/>
    </source>
</evidence>
<feature type="region of interest" description="Disordered" evidence="1">
    <location>
        <begin position="44"/>
        <end position="134"/>
    </location>
</feature>
<sequence>MSILNSKTTVAGGLVTAIAGTGTYLGVKYGSSDAVEEKEKPIAIVGNSNEEKKNLGTENLVVDENDIVEVEDDGEDLEDEPRTNISDKQETISEEQNVRENKVDSETSRPENVSDESSKSEEKTEQTSAAVDLPRYRNVSGSSFLPVRNSFSCETFKPGSIGYRFRNDLICDPNDSEWDRKLEHWKTNLNDKVERHLLVGSKFNPKNKNNLTKTKLQARCSNALIGRDWNVSGLRERFAKEKYWAEVKNYCTKSGTSITGWYSH</sequence>
<accession>A0A478FQI4</accession>
<proteinExistence type="predicted"/>
<evidence type="ECO:0000313" key="3">
    <source>
        <dbReference type="Proteomes" id="UP000324831"/>
    </source>
</evidence>
<dbReference type="Proteomes" id="UP000324831">
    <property type="component" value="Unassembled WGS sequence"/>
</dbReference>
<evidence type="ECO:0000256" key="1">
    <source>
        <dbReference type="SAM" id="MobiDB-lite"/>
    </source>
</evidence>
<feature type="compositionally biased region" description="Acidic residues" evidence="1">
    <location>
        <begin position="61"/>
        <end position="79"/>
    </location>
</feature>
<name>A0A478FQI4_9MOLU</name>
<organism evidence="2 3">
    <name type="scientific">Candidatus Mycoplasma haematohominis</name>
    <dbReference type="NCBI Taxonomy" id="1494318"/>
    <lineage>
        <taxon>Bacteria</taxon>
        <taxon>Bacillati</taxon>
        <taxon>Mycoplasmatota</taxon>
        <taxon>Mollicutes</taxon>
        <taxon>Mycoplasmataceae</taxon>
        <taxon>Mycoplasma</taxon>
    </lineage>
</organism>
<dbReference type="AlphaFoldDB" id="A0A478FQI4"/>
<reference evidence="2 3" key="1">
    <citation type="submission" date="2019-01" db="EMBL/GenBank/DDBJ databases">
        <title>Draft genome sequences of Candidatus Mycoplasma haemohominis SWG34-3 identified from a patient with pyrexia, anemia and liver dysfunction.</title>
        <authorList>
            <person name="Sekizuka T."/>
            <person name="Hattori N."/>
            <person name="Katano H."/>
            <person name="Takuma T."/>
            <person name="Ito T."/>
            <person name="Arai N."/>
            <person name="Yanai R."/>
            <person name="Ishii S."/>
            <person name="Miura Y."/>
            <person name="Tokunaga T."/>
            <person name="Watanabe H."/>
            <person name="Nomura N."/>
            <person name="Eguchi J."/>
            <person name="Arai T."/>
            <person name="Hasegawa H."/>
            <person name="Nakamaki T."/>
            <person name="Wakita T."/>
            <person name="Niki Y."/>
            <person name="Kuroda M."/>
        </authorList>
    </citation>
    <scope>NUCLEOTIDE SEQUENCE [LARGE SCALE GENOMIC DNA]</scope>
    <source>
        <strain evidence="2">SWG34-3</strain>
    </source>
</reference>